<dbReference type="Pfam" id="PF13231">
    <property type="entry name" value="PMT_2"/>
    <property type="match status" value="1"/>
</dbReference>
<evidence type="ECO:0000256" key="4">
    <source>
        <dbReference type="ARBA" id="ARBA00022679"/>
    </source>
</evidence>
<name>A0AB39L8A0_9MICC</name>
<dbReference type="GO" id="GO:0010041">
    <property type="term" value="P:response to iron(III) ion"/>
    <property type="evidence" value="ECO:0007669"/>
    <property type="project" value="TreeGrafter"/>
</dbReference>
<protein>
    <submittedName>
        <fullName evidence="10">Glycosyltransferase family 39 protein</fullName>
        <ecNumber evidence="10">2.4.-.-</ecNumber>
    </submittedName>
</protein>
<evidence type="ECO:0000256" key="2">
    <source>
        <dbReference type="ARBA" id="ARBA00022475"/>
    </source>
</evidence>
<feature type="domain" description="Glycosyltransferase RgtA/B/C/D-like" evidence="9">
    <location>
        <begin position="28"/>
        <end position="186"/>
    </location>
</feature>
<evidence type="ECO:0000259" key="9">
    <source>
        <dbReference type="Pfam" id="PF13231"/>
    </source>
</evidence>
<evidence type="ECO:0000256" key="1">
    <source>
        <dbReference type="ARBA" id="ARBA00004651"/>
    </source>
</evidence>
<dbReference type="InterPro" id="IPR038731">
    <property type="entry name" value="RgtA/B/C-like"/>
</dbReference>
<evidence type="ECO:0000256" key="7">
    <source>
        <dbReference type="ARBA" id="ARBA00023136"/>
    </source>
</evidence>
<proteinExistence type="predicted"/>
<evidence type="ECO:0000256" key="6">
    <source>
        <dbReference type="ARBA" id="ARBA00022989"/>
    </source>
</evidence>
<dbReference type="RefSeq" id="WP_369047370.1">
    <property type="nucleotide sequence ID" value="NZ_CP163302.1"/>
</dbReference>
<feature type="transmembrane region" description="Helical" evidence="8">
    <location>
        <begin position="101"/>
        <end position="119"/>
    </location>
</feature>
<dbReference type="InterPro" id="IPR050297">
    <property type="entry name" value="LipidA_mod_glycosyltrf_83"/>
</dbReference>
<feature type="transmembrane region" description="Helical" evidence="8">
    <location>
        <begin position="267"/>
        <end position="289"/>
    </location>
</feature>
<comment type="subcellular location">
    <subcellularLocation>
        <location evidence="1">Cell membrane</location>
        <topology evidence="1">Multi-pass membrane protein</topology>
    </subcellularLocation>
</comment>
<evidence type="ECO:0000256" key="5">
    <source>
        <dbReference type="ARBA" id="ARBA00022692"/>
    </source>
</evidence>
<accession>A0AB39L8A0</accession>
<dbReference type="PANTHER" id="PTHR33908:SF3">
    <property type="entry name" value="UNDECAPRENYL PHOSPHATE-ALPHA-4-AMINO-4-DEOXY-L-ARABINOSE ARABINOSYL TRANSFERASE"/>
    <property type="match status" value="1"/>
</dbReference>
<dbReference type="GO" id="GO:0009103">
    <property type="term" value="P:lipopolysaccharide biosynthetic process"/>
    <property type="evidence" value="ECO:0007669"/>
    <property type="project" value="UniProtKB-ARBA"/>
</dbReference>
<feature type="transmembrane region" description="Helical" evidence="8">
    <location>
        <begin position="76"/>
        <end position="94"/>
    </location>
</feature>
<feature type="transmembrane region" description="Helical" evidence="8">
    <location>
        <begin position="241"/>
        <end position="261"/>
    </location>
</feature>
<keyword evidence="3 10" id="KW-0328">Glycosyltransferase</keyword>
<feature type="transmembrane region" description="Helical" evidence="8">
    <location>
        <begin position="167"/>
        <end position="187"/>
    </location>
</feature>
<dbReference type="PANTHER" id="PTHR33908">
    <property type="entry name" value="MANNOSYLTRANSFERASE YKCB-RELATED"/>
    <property type="match status" value="1"/>
</dbReference>
<keyword evidence="7 8" id="KW-0472">Membrane</keyword>
<keyword evidence="6 8" id="KW-1133">Transmembrane helix</keyword>
<keyword evidence="5 8" id="KW-0812">Transmembrane</keyword>
<dbReference type="GO" id="GO:0016763">
    <property type="term" value="F:pentosyltransferase activity"/>
    <property type="evidence" value="ECO:0007669"/>
    <property type="project" value="TreeGrafter"/>
</dbReference>
<keyword evidence="4 10" id="KW-0808">Transferase</keyword>
<sequence>MDEVASLRNAEALTSSGLSGFAAQDHVAPLSAVFDSASIAIGGTGEFWMRLPAAMAGTLAAGATYVVSRRILGDPGIAFGAGLFAAVAPFAVWFGQEARMYSLLLLIANAYVWACWGLIDGNIRRWDWALMALTAGLGLWTHHYMALLITAFGVFILARRGFRNRSLWTWAATQAVALAAFVPWLVLTGGQGNATGFEKSGQLFWLPYTLFSDVAGMSLGPSTRDLRLSGTAQVIMQNAPSIALVSAVLAAIAVAGVPVLWRRSRAAAAWILCWGLLPPTLAIALTFVADVSYNSRYAITSFPAVAILVGAAGSRLTTVWSARVAVALTACVVAWSLSNWYTDPHYAKDDLRSPAVTLAQQMGPNDVLVVDNMHALPSLEYYGWRCRPSDVVVSSPEGTKAAARDLSTHMEPRTTWLLVFRPWELDPQGSLLAALGEGRGVVAGAWPGSTLIRYAGSGPVSAASGLTVGCLD</sequence>
<dbReference type="GO" id="GO:0005886">
    <property type="term" value="C:plasma membrane"/>
    <property type="evidence" value="ECO:0007669"/>
    <property type="project" value="UniProtKB-SubCell"/>
</dbReference>
<dbReference type="AlphaFoldDB" id="A0AB39L8A0"/>
<reference evidence="10" key="1">
    <citation type="submission" date="2024-07" db="EMBL/GenBank/DDBJ databases">
        <authorList>
            <person name="fu j."/>
        </authorList>
    </citation>
    <scope>NUCLEOTIDE SEQUENCE</scope>
    <source>
        <strain evidence="10">P10A9</strain>
    </source>
</reference>
<dbReference type="EC" id="2.4.-.-" evidence="10"/>
<feature type="transmembrane region" description="Helical" evidence="8">
    <location>
        <begin position="139"/>
        <end position="158"/>
    </location>
</feature>
<evidence type="ECO:0000313" key="10">
    <source>
        <dbReference type="EMBL" id="XDP47285.1"/>
    </source>
</evidence>
<evidence type="ECO:0000256" key="8">
    <source>
        <dbReference type="SAM" id="Phobius"/>
    </source>
</evidence>
<dbReference type="EMBL" id="CP163302">
    <property type="protein sequence ID" value="XDP47285.1"/>
    <property type="molecule type" value="Genomic_DNA"/>
</dbReference>
<feature type="transmembrane region" description="Helical" evidence="8">
    <location>
        <begin position="320"/>
        <end position="342"/>
    </location>
</feature>
<organism evidence="10">
    <name type="scientific">Sinomonas puerhi</name>
    <dbReference type="NCBI Taxonomy" id="3238584"/>
    <lineage>
        <taxon>Bacteria</taxon>
        <taxon>Bacillati</taxon>
        <taxon>Actinomycetota</taxon>
        <taxon>Actinomycetes</taxon>
        <taxon>Micrococcales</taxon>
        <taxon>Micrococcaceae</taxon>
        <taxon>Sinomonas</taxon>
    </lineage>
</organism>
<gene>
    <name evidence="10" type="ORF">AB5L97_06635</name>
</gene>
<dbReference type="KEGG" id="spue:AB5L97_06635"/>
<keyword evidence="2" id="KW-1003">Cell membrane</keyword>
<evidence type="ECO:0000256" key="3">
    <source>
        <dbReference type="ARBA" id="ARBA00022676"/>
    </source>
</evidence>